<sequence>MRAAMRAAMEAAMEARERRGAGRKGAALLALAGLVAGCGSAPPAVVTKPPESAEAPRPWPRASLGVEGIHVSMPGAPREERQRWVGRRGGVVELHGLRLADGDETTPDYAVWRLRLTEGWPEPVLDASTLVAMALSGIEETGEAQTLTHQGFEGRAVEGRAAGPSGWTEHVLARAFAVGGSAYLLTVGAPSGHIDRKDAERFFSSFQLALPWRVHASADGGFTVSLPEAAVMLAETEGEATEEAAMHSLFLGGEEQMMFTVFHREVPSAWLETKGDEPPRALKELLPGDLPGGPATPFEDLTITRIPGKPAWELRGRYRGKEHHFCFHVVFVGTRMISVGVASTREDVQQDARAVRFFGSLQVRRKH</sequence>
<reference evidence="1 2" key="1">
    <citation type="submission" date="2013-05" db="EMBL/GenBank/DDBJ databases">
        <title>Genome assembly of Chondromyces apiculatus DSM 436.</title>
        <authorList>
            <person name="Sharma G."/>
            <person name="Khatri I."/>
            <person name="Kaur C."/>
            <person name="Mayilraj S."/>
            <person name="Subramanian S."/>
        </authorList>
    </citation>
    <scope>NUCLEOTIDE SEQUENCE [LARGE SCALE GENOMIC DNA]</scope>
    <source>
        <strain evidence="1 2">DSM 436</strain>
    </source>
</reference>
<keyword evidence="2" id="KW-1185">Reference proteome</keyword>
<organism evidence="1 2">
    <name type="scientific">Chondromyces apiculatus DSM 436</name>
    <dbReference type="NCBI Taxonomy" id="1192034"/>
    <lineage>
        <taxon>Bacteria</taxon>
        <taxon>Pseudomonadati</taxon>
        <taxon>Myxococcota</taxon>
        <taxon>Polyangia</taxon>
        <taxon>Polyangiales</taxon>
        <taxon>Polyangiaceae</taxon>
        <taxon>Chondromyces</taxon>
    </lineage>
</organism>
<name>A0A017SU29_9BACT</name>
<dbReference type="Proteomes" id="UP000019678">
    <property type="component" value="Unassembled WGS sequence"/>
</dbReference>
<accession>A0A017SU29</accession>
<proteinExistence type="predicted"/>
<dbReference type="AlphaFoldDB" id="A0A017SU29"/>
<evidence type="ECO:0000313" key="1">
    <source>
        <dbReference type="EMBL" id="EYF00080.1"/>
    </source>
</evidence>
<gene>
    <name evidence="1" type="ORF">CAP_1384</name>
</gene>
<comment type="caution">
    <text evidence="1">The sequence shown here is derived from an EMBL/GenBank/DDBJ whole genome shotgun (WGS) entry which is preliminary data.</text>
</comment>
<dbReference type="EMBL" id="ASRX01000136">
    <property type="protein sequence ID" value="EYF00080.1"/>
    <property type="molecule type" value="Genomic_DNA"/>
</dbReference>
<protein>
    <submittedName>
        <fullName evidence="1">Uncharacterized protein</fullName>
    </submittedName>
</protein>
<evidence type="ECO:0000313" key="2">
    <source>
        <dbReference type="Proteomes" id="UP000019678"/>
    </source>
</evidence>